<feature type="region of interest" description="Disordered" evidence="1">
    <location>
        <begin position="1"/>
        <end position="26"/>
    </location>
</feature>
<reference evidence="2 3" key="1">
    <citation type="submission" date="2019-04" db="EMBL/GenBank/DDBJ databases">
        <authorList>
            <person name="Liu Q."/>
            <person name="Xin Y.-H."/>
        </authorList>
    </citation>
    <scope>NUCLEOTIDE SEQUENCE [LARGE SCALE GENOMIC DNA]</scope>
    <source>
        <strain evidence="2 3">AM23</strain>
    </source>
</reference>
<keyword evidence="3" id="KW-1185">Reference proteome</keyword>
<dbReference type="EMBL" id="SSWH01000008">
    <property type="protein sequence ID" value="THJ66049.1"/>
    <property type="molecule type" value="Genomic_DNA"/>
</dbReference>
<dbReference type="Gene3D" id="2.60.40.2480">
    <property type="entry name" value="Periplasmic metal-binding protein Tp34-type"/>
    <property type="match status" value="1"/>
</dbReference>
<accession>A0A4V3Z5L7</accession>
<dbReference type="RefSeq" id="WP_136454704.1">
    <property type="nucleotide sequence ID" value="NZ_SSWH01000008.1"/>
</dbReference>
<evidence type="ECO:0008006" key="4">
    <source>
        <dbReference type="Google" id="ProtNLM"/>
    </source>
</evidence>
<dbReference type="OrthoDB" id="1495621at2"/>
<organism evidence="2 3">
    <name type="scientific">Arthrobacter echini</name>
    <dbReference type="NCBI Taxonomy" id="1529066"/>
    <lineage>
        <taxon>Bacteria</taxon>
        <taxon>Bacillati</taxon>
        <taxon>Actinomycetota</taxon>
        <taxon>Actinomycetes</taxon>
        <taxon>Micrococcales</taxon>
        <taxon>Micrococcaceae</taxon>
        <taxon>Arthrobacter</taxon>
    </lineage>
</organism>
<dbReference type="AlphaFoldDB" id="A0A4V3Z5L7"/>
<name>A0A4V3Z5L7_9MICC</name>
<evidence type="ECO:0000313" key="2">
    <source>
        <dbReference type="EMBL" id="THJ66049.1"/>
    </source>
</evidence>
<sequence>MQQHEPPMDPSSSEATGPQLDRARAQGEAYSRALQYMVEEVAHDGGTKQAGEYTVGYAIEEAEGLYSFSDGRLTWQNPADENVHVEITVQDAADGRFIPAVTVTATLVSPSGQEMGPYEHELVWHPMLYHFARNWTVSEDGDYTLRVHIEPPAFMRHDEINGRRFTQPVDLRFDGVKIERGAEPVTPPRS</sequence>
<evidence type="ECO:0000256" key="1">
    <source>
        <dbReference type="SAM" id="MobiDB-lite"/>
    </source>
</evidence>
<proteinExistence type="predicted"/>
<protein>
    <recommendedName>
        <fullName evidence="4">Fe2+ transport protein</fullName>
    </recommendedName>
</protein>
<dbReference type="InterPro" id="IPR038482">
    <property type="entry name" value="Tp34-type_sf"/>
</dbReference>
<comment type="caution">
    <text evidence="2">The sequence shown here is derived from an EMBL/GenBank/DDBJ whole genome shotgun (WGS) entry which is preliminary data.</text>
</comment>
<gene>
    <name evidence="2" type="ORF">E8P82_10490</name>
</gene>
<evidence type="ECO:0000313" key="3">
    <source>
        <dbReference type="Proteomes" id="UP000305233"/>
    </source>
</evidence>
<dbReference type="Proteomes" id="UP000305233">
    <property type="component" value="Unassembled WGS sequence"/>
</dbReference>